<feature type="compositionally biased region" description="Basic residues" evidence="1">
    <location>
        <begin position="16"/>
        <end position="26"/>
    </location>
</feature>
<organism evidence="2 3">
    <name type="scientific">Gonapodya prolifera (strain JEL478)</name>
    <name type="common">Monoblepharis prolifera</name>
    <dbReference type="NCBI Taxonomy" id="1344416"/>
    <lineage>
        <taxon>Eukaryota</taxon>
        <taxon>Fungi</taxon>
        <taxon>Fungi incertae sedis</taxon>
        <taxon>Chytridiomycota</taxon>
        <taxon>Chytridiomycota incertae sedis</taxon>
        <taxon>Monoblepharidomycetes</taxon>
        <taxon>Monoblepharidales</taxon>
        <taxon>Gonapodyaceae</taxon>
        <taxon>Gonapodya</taxon>
    </lineage>
</organism>
<keyword evidence="3" id="KW-1185">Reference proteome</keyword>
<proteinExistence type="predicted"/>
<dbReference type="Proteomes" id="UP000070544">
    <property type="component" value="Unassembled WGS sequence"/>
</dbReference>
<feature type="compositionally biased region" description="Low complexity" evidence="1">
    <location>
        <begin position="1"/>
        <end position="13"/>
    </location>
</feature>
<gene>
    <name evidence="2" type="ORF">M427DRAFT_60505</name>
</gene>
<protein>
    <submittedName>
        <fullName evidence="2">Uncharacterized protein</fullName>
    </submittedName>
</protein>
<dbReference type="AlphaFoldDB" id="A0A139A4U7"/>
<evidence type="ECO:0000313" key="2">
    <source>
        <dbReference type="EMBL" id="KXS11648.1"/>
    </source>
</evidence>
<accession>A0A139A4U7</accession>
<name>A0A139A4U7_GONPJ</name>
<reference evidence="2 3" key="1">
    <citation type="journal article" date="2015" name="Genome Biol. Evol.">
        <title>Phylogenomic analyses indicate that early fungi evolved digesting cell walls of algal ancestors of land plants.</title>
        <authorList>
            <person name="Chang Y."/>
            <person name="Wang S."/>
            <person name="Sekimoto S."/>
            <person name="Aerts A.L."/>
            <person name="Choi C."/>
            <person name="Clum A."/>
            <person name="LaButti K.M."/>
            <person name="Lindquist E.A."/>
            <person name="Yee Ngan C."/>
            <person name="Ohm R.A."/>
            <person name="Salamov A.A."/>
            <person name="Grigoriev I.V."/>
            <person name="Spatafora J.W."/>
            <person name="Berbee M.L."/>
        </authorList>
    </citation>
    <scope>NUCLEOTIDE SEQUENCE [LARGE SCALE GENOMIC DNA]</scope>
    <source>
        <strain evidence="2 3">JEL478</strain>
    </source>
</reference>
<sequence>MEETSATEAATNAELKKRKNRKVKAKQRQYEKQLTSEAPHVARNIPLLQSSLKSLLFLLAEHRRLSNVIEIYGKTFTITTPVTKGPDDLGEVCVVRQTFLLKISYQWTTVLGFLREFIPATPLPTFRLVSMVTAILESPLLAGKSVLLTNGQGASF</sequence>
<evidence type="ECO:0000256" key="1">
    <source>
        <dbReference type="SAM" id="MobiDB-lite"/>
    </source>
</evidence>
<evidence type="ECO:0000313" key="3">
    <source>
        <dbReference type="Proteomes" id="UP000070544"/>
    </source>
</evidence>
<dbReference type="EMBL" id="KQ965799">
    <property type="protein sequence ID" value="KXS11648.1"/>
    <property type="molecule type" value="Genomic_DNA"/>
</dbReference>
<feature type="region of interest" description="Disordered" evidence="1">
    <location>
        <begin position="1"/>
        <end position="26"/>
    </location>
</feature>